<keyword evidence="6" id="KW-1185">Reference proteome</keyword>
<gene>
    <name evidence="5" type="ORF">niasHT_002559</name>
</gene>
<evidence type="ECO:0000313" key="6">
    <source>
        <dbReference type="Proteomes" id="UP001620626"/>
    </source>
</evidence>
<evidence type="ECO:0000256" key="2">
    <source>
        <dbReference type="ARBA" id="ARBA00022771"/>
    </source>
</evidence>
<reference evidence="5 6" key="1">
    <citation type="submission" date="2024-10" db="EMBL/GenBank/DDBJ databases">
        <authorList>
            <person name="Kim D."/>
        </authorList>
    </citation>
    <scope>NUCLEOTIDE SEQUENCE [LARGE SCALE GENOMIC DNA]</scope>
    <source>
        <strain evidence="5">BH-2024</strain>
    </source>
</reference>
<proteinExistence type="predicted"/>
<evidence type="ECO:0000256" key="3">
    <source>
        <dbReference type="ARBA" id="ARBA00022833"/>
    </source>
</evidence>
<dbReference type="EMBL" id="JBICBT010000265">
    <property type="protein sequence ID" value="KAL3118707.1"/>
    <property type="molecule type" value="Genomic_DNA"/>
</dbReference>
<dbReference type="Pfam" id="PF04500">
    <property type="entry name" value="FLYWCH"/>
    <property type="match status" value="1"/>
</dbReference>
<evidence type="ECO:0000313" key="5">
    <source>
        <dbReference type="EMBL" id="KAL3118707.1"/>
    </source>
</evidence>
<comment type="caution">
    <text evidence="5">The sequence shown here is derived from an EMBL/GenBank/DDBJ whole genome shotgun (WGS) entry which is preliminary data.</text>
</comment>
<dbReference type="GO" id="GO:0008270">
    <property type="term" value="F:zinc ion binding"/>
    <property type="evidence" value="ECO:0007669"/>
    <property type="project" value="UniProtKB-KW"/>
</dbReference>
<name>A0ABD2LV13_9BILA</name>
<keyword evidence="2" id="KW-0863">Zinc-finger</keyword>
<evidence type="ECO:0000256" key="1">
    <source>
        <dbReference type="ARBA" id="ARBA00022723"/>
    </source>
</evidence>
<keyword evidence="1" id="KW-0479">Metal-binding</keyword>
<dbReference type="AlphaFoldDB" id="A0ABD2LV13"/>
<dbReference type="Gene3D" id="2.20.25.240">
    <property type="match status" value="1"/>
</dbReference>
<feature type="domain" description="FLYWCH-type" evidence="4">
    <location>
        <begin position="45"/>
        <end position="95"/>
    </location>
</feature>
<evidence type="ECO:0000259" key="4">
    <source>
        <dbReference type="Pfam" id="PF04500"/>
    </source>
</evidence>
<accession>A0ABD2LV13</accession>
<dbReference type="Proteomes" id="UP001620626">
    <property type="component" value="Unassembled WGS sequence"/>
</dbReference>
<dbReference type="InterPro" id="IPR007588">
    <property type="entry name" value="Znf_FLYWCH"/>
</dbReference>
<sequence length="102" mass="12042">MSNSNQQRVKWNKDSDKYLKKQGSAHFGAAISARPLRRGMTEIATIRQKEKMMNDGFLYIFDKFNVDISMKFWRCESKDECRGRIHTDLNNNFVKMAIVFEQ</sequence>
<organism evidence="5 6">
    <name type="scientific">Heterodera trifolii</name>
    <dbReference type="NCBI Taxonomy" id="157864"/>
    <lineage>
        <taxon>Eukaryota</taxon>
        <taxon>Metazoa</taxon>
        <taxon>Ecdysozoa</taxon>
        <taxon>Nematoda</taxon>
        <taxon>Chromadorea</taxon>
        <taxon>Rhabditida</taxon>
        <taxon>Tylenchina</taxon>
        <taxon>Tylenchomorpha</taxon>
        <taxon>Tylenchoidea</taxon>
        <taxon>Heteroderidae</taxon>
        <taxon>Heteroderinae</taxon>
        <taxon>Heterodera</taxon>
    </lineage>
</organism>
<keyword evidence="3" id="KW-0862">Zinc</keyword>
<protein>
    <recommendedName>
        <fullName evidence="4">FLYWCH-type domain-containing protein</fullName>
    </recommendedName>
</protein>